<organism evidence="1 2">
    <name type="scientific">Dreissena polymorpha</name>
    <name type="common">Zebra mussel</name>
    <name type="synonym">Mytilus polymorpha</name>
    <dbReference type="NCBI Taxonomy" id="45954"/>
    <lineage>
        <taxon>Eukaryota</taxon>
        <taxon>Metazoa</taxon>
        <taxon>Spiralia</taxon>
        <taxon>Lophotrochozoa</taxon>
        <taxon>Mollusca</taxon>
        <taxon>Bivalvia</taxon>
        <taxon>Autobranchia</taxon>
        <taxon>Heteroconchia</taxon>
        <taxon>Euheterodonta</taxon>
        <taxon>Imparidentia</taxon>
        <taxon>Neoheterodontei</taxon>
        <taxon>Myida</taxon>
        <taxon>Dreissenoidea</taxon>
        <taxon>Dreissenidae</taxon>
        <taxon>Dreissena</taxon>
    </lineage>
</organism>
<evidence type="ECO:0000313" key="1">
    <source>
        <dbReference type="EMBL" id="KAH3898471.1"/>
    </source>
</evidence>
<reference evidence="1" key="1">
    <citation type="journal article" date="2019" name="bioRxiv">
        <title>The Genome of the Zebra Mussel, Dreissena polymorpha: A Resource for Invasive Species Research.</title>
        <authorList>
            <person name="McCartney M.A."/>
            <person name="Auch B."/>
            <person name="Kono T."/>
            <person name="Mallez S."/>
            <person name="Zhang Y."/>
            <person name="Obille A."/>
            <person name="Becker A."/>
            <person name="Abrahante J.E."/>
            <person name="Garbe J."/>
            <person name="Badalamenti J.P."/>
            <person name="Herman A."/>
            <person name="Mangelson H."/>
            <person name="Liachko I."/>
            <person name="Sullivan S."/>
            <person name="Sone E.D."/>
            <person name="Koren S."/>
            <person name="Silverstein K.A.T."/>
            <person name="Beckman K.B."/>
            <person name="Gohl D.M."/>
        </authorList>
    </citation>
    <scope>NUCLEOTIDE SEQUENCE</scope>
    <source>
        <strain evidence="1">Duluth1</strain>
        <tissue evidence="1">Whole animal</tissue>
    </source>
</reference>
<sequence>MQRVCGNYTEKNYKFSNCHCDFLCHDLGDCCEENYQYKIDEKRNGHPFSCEHLNGFYKLQHSGRGYPVASQCKRERTNVEIKNLFELKTDS</sequence>
<gene>
    <name evidence="1" type="ORF">DPMN_022703</name>
</gene>
<dbReference type="AlphaFoldDB" id="A0A9D4SB00"/>
<comment type="caution">
    <text evidence="1">The sequence shown here is derived from an EMBL/GenBank/DDBJ whole genome shotgun (WGS) entry which is preliminary data.</text>
</comment>
<dbReference type="Proteomes" id="UP000828390">
    <property type="component" value="Unassembled WGS sequence"/>
</dbReference>
<proteinExistence type="predicted"/>
<accession>A0A9D4SB00</accession>
<protein>
    <recommendedName>
        <fullName evidence="3">SMB domain-containing protein</fullName>
    </recommendedName>
</protein>
<name>A0A9D4SB00_DREPO</name>
<reference evidence="1" key="2">
    <citation type="submission" date="2020-11" db="EMBL/GenBank/DDBJ databases">
        <authorList>
            <person name="McCartney M.A."/>
            <person name="Auch B."/>
            <person name="Kono T."/>
            <person name="Mallez S."/>
            <person name="Becker A."/>
            <person name="Gohl D.M."/>
            <person name="Silverstein K.A.T."/>
            <person name="Koren S."/>
            <person name="Bechman K.B."/>
            <person name="Herman A."/>
            <person name="Abrahante J.E."/>
            <person name="Garbe J."/>
        </authorList>
    </citation>
    <scope>NUCLEOTIDE SEQUENCE</scope>
    <source>
        <strain evidence="1">Duluth1</strain>
        <tissue evidence="1">Whole animal</tissue>
    </source>
</reference>
<keyword evidence="2" id="KW-1185">Reference proteome</keyword>
<dbReference type="EMBL" id="JAIWYP010000001">
    <property type="protein sequence ID" value="KAH3898471.1"/>
    <property type="molecule type" value="Genomic_DNA"/>
</dbReference>
<evidence type="ECO:0000313" key="2">
    <source>
        <dbReference type="Proteomes" id="UP000828390"/>
    </source>
</evidence>
<evidence type="ECO:0008006" key="3">
    <source>
        <dbReference type="Google" id="ProtNLM"/>
    </source>
</evidence>